<evidence type="ECO:0000313" key="5">
    <source>
        <dbReference type="Proteomes" id="UP000025061"/>
    </source>
</evidence>
<dbReference type="RefSeq" id="WP_011646044.1">
    <property type="nucleotide sequence ID" value="NZ_ARYI01000001.1"/>
</dbReference>
<dbReference type="InterPro" id="IPR036291">
    <property type="entry name" value="NAD(P)-bd_dom_sf"/>
</dbReference>
<evidence type="ECO:0000259" key="3">
    <source>
        <dbReference type="Pfam" id="PF02719"/>
    </source>
</evidence>
<dbReference type="InterPro" id="IPR051203">
    <property type="entry name" value="Polysaccharide_Synthase-Rel"/>
</dbReference>
<feature type="domain" description="Polysaccharide biosynthesis protein CapD-like" evidence="3">
    <location>
        <begin position="282"/>
        <end position="566"/>
    </location>
</feature>
<dbReference type="PANTHER" id="PTHR43318">
    <property type="entry name" value="UDP-N-ACETYLGLUCOSAMINE 4,6-DEHYDRATASE"/>
    <property type="match status" value="1"/>
</dbReference>
<protein>
    <submittedName>
        <fullName evidence="4">Polysaccharide biosynthesis protein</fullName>
    </submittedName>
</protein>
<comment type="caution">
    <text evidence="4">The sequence shown here is derived from an EMBL/GenBank/DDBJ whole genome shotgun (WGS) entry which is preliminary data.</text>
</comment>
<reference evidence="4 5" key="1">
    <citation type="submission" date="2013-04" db="EMBL/GenBank/DDBJ databases">
        <title>Hyphomonas hirschiana VP5 Genome Sequencing.</title>
        <authorList>
            <person name="Lai Q."/>
            <person name="Shao Z."/>
        </authorList>
    </citation>
    <scope>NUCLEOTIDE SEQUENCE [LARGE SCALE GENOMIC DNA]</scope>
    <source>
        <strain evidence="4 5">VP5</strain>
    </source>
</reference>
<keyword evidence="2" id="KW-1133">Transmembrane helix</keyword>
<accession>A0A059FZA3</accession>
<dbReference type="Gene3D" id="3.40.50.720">
    <property type="entry name" value="NAD(P)-binding Rossmann-like Domain"/>
    <property type="match status" value="1"/>
</dbReference>
<feature type="transmembrane region" description="Helical" evidence="2">
    <location>
        <begin position="102"/>
        <end position="121"/>
    </location>
</feature>
<dbReference type="PANTHER" id="PTHR43318:SF1">
    <property type="entry name" value="POLYSACCHARIDE BIOSYNTHESIS PROTEIN EPSC-RELATED"/>
    <property type="match status" value="1"/>
</dbReference>
<organism evidence="4 5">
    <name type="scientific">Hyphomonas hirschiana VP5</name>
    <dbReference type="NCBI Taxonomy" id="1280951"/>
    <lineage>
        <taxon>Bacteria</taxon>
        <taxon>Pseudomonadati</taxon>
        <taxon>Pseudomonadota</taxon>
        <taxon>Alphaproteobacteria</taxon>
        <taxon>Hyphomonadales</taxon>
        <taxon>Hyphomonadaceae</taxon>
        <taxon>Hyphomonas</taxon>
    </lineage>
</organism>
<feature type="transmembrane region" description="Helical" evidence="2">
    <location>
        <begin position="35"/>
        <end position="59"/>
    </location>
</feature>
<dbReference type="EMBL" id="ARYI01000001">
    <property type="protein sequence ID" value="KCZ96047.1"/>
    <property type="molecule type" value="Genomic_DNA"/>
</dbReference>
<evidence type="ECO:0000256" key="1">
    <source>
        <dbReference type="ARBA" id="ARBA00007430"/>
    </source>
</evidence>
<evidence type="ECO:0000313" key="4">
    <source>
        <dbReference type="EMBL" id="KCZ96047.1"/>
    </source>
</evidence>
<dbReference type="Pfam" id="PF02719">
    <property type="entry name" value="Polysacc_synt_2"/>
    <property type="match status" value="1"/>
</dbReference>
<dbReference type="CDD" id="cd05237">
    <property type="entry name" value="UDP_invert_4-6DH_SDR_e"/>
    <property type="match status" value="1"/>
</dbReference>
<evidence type="ECO:0000256" key="2">
    <source>
        <dbReference type="SAM" id="Phobius"/>
    </source>
</evidence>
<dbReference type="InterPro" id="IPR003869">
    <property type="entry name" value="Polysac_CapD-like"/>
</dbReference>
<gene>
    <name evidence="4" type="ORF">HHI_00170</name>
</gene>
<name>A0A059FZA3_9PROT</name>
<proteinExistence type="inferred from homology"/>
<dbReference type="AlphaFoldDB" id="A0A059FZA3"/>
<comment type="similarity">
    <text evidence="1">Belongs to the polysaccharide synthase family.</text>
</comment>
<sequence length="620" mass="67733">MALTLTFDIAMAGVAMTAAHLDTHLSQESGELFNYQSWLLASGAFMVAAAVALVLGGIHRQVWRHMGAPDAWRLVQIIALTVLFYLPVMVTLNGALSSPVPTLLLAIGFWTVALYGGRMVARWRSTQRPMQIFQQLPKDGQPILLLGDQLSWIDVLRRLEGRDSGQAVRVLGLVEMDAHQPGRAVRGVPILGSLKELSDIIEIMVLRYGETPWIALTGPARTPAVMLQVLEVTSRHGAEIMALGHDAAAQVLERLRPADLLARPERHLDMEPVRKILTGARVLVTGGGGSIGSELVRQVAQESPAELTIIDFSEYNLYQIEMELKRDWPALKISCHLGDIRDEARMLDIFTGARPDTVIHAAALKHVPLMERHACEAILTNVSGARIAAQSAVAAGAKCFVFISTDKAVDPDNVMGATKRLAELCIGRILADSGMAGAMVRFGNVLGSSGSVVPLFERQIAQGGPVTITDPDATRFFMTIEEASALVLQAASLQQTRGEAGLYVLDMGDPIPIRQLAETMIRLKGKVPYVDIAIETMGLREGEKLHEELTYPHEALQTTPISGVHRVSYEPIQNELFQKQLMQLIETARNHQPAEAVRLLGVLVPEYGSERAEMLNRRLA</sequence>
<keyword evidence="5" id="KW-1185">Reference proteome</keyword>
<dbReference type="SUPFAM" id="SSF51735">
    <property type="entry name" value="NAD(P)-binding Rossmann-fold domains"/>
    <property type="match status" value="1"/>
</dbReference>
<dbReference type="PATRIC" id="fig|1280951.3.peg.34"/>
<feature type="transmembrane region" description="Helical" evidence="2">
    <location>
        <begin position="71"/>
        <end position="90"/>
    </location>
</feature>
<dbReference type="Proteomes" id="UP000025061">
    <property type="component" value="Unassembled WGS sequence"/>
</dbReference>
<keyword evidence="2" id="KW-0472">Membrane</keyword>
<keyword evidence="2" id="KW-0812">Transmembrane</keyword>